<dbReference type="AlphaFoldDB" id="A0A9P8LC92"/>
<feature type="compositionally biased region" description="Basic and acidic residues" evidence="1">
    <location>
        <begin position="651"/>
        <end position="663"/>
    </location>
</feature>
<dbReference type="Proteomes" id="UP000750711">
    <property type="component" value="Unassembled WGS sequence"/>
</dbReference>
<feature type="compositionally biased region" description="Low complexity" evidence="1">
    <location>
        <begin position="338"/>
        <end position="354"/>
    </location>
</feature>
<feature type="region of interest" description="Disordered" evidence="1">
    <location>
        <begin position="499"/>
        <end position="536"/>
    </location>
</feature>
<feature type="compositionally biased region" description="Low complexity" evidence="1">
    <location>
        <begin position="10"/>
        <end position="24"/>
    </location>
</feature>
<feature type="compositionally biased region" description="Polar residues" evidence="1">
    <location>
        <begin position="443"/>
        <end position="455"/>
    </location>
</feature>
<dbReference type="EMBL" id="JAGHQM010000536">
    <property type="protein sequence ID" value="KAH0559715.1"/>
    <property type="molecule type" value="Genomic_DNA"/>
</dbReference>
<proteinExistence type="predicted"/>
<feature type="non-terminal residue" evidence="2">
    <location>
        <position position="663"/>
    </location>
</feature>
<feature type="compositionally biased region" description="Polar residues" evidence="1">
    <location>
        <begin position="599"/>
        <end position="608"/>
    </location>
</feature>
<gene>
    <name evidence="2" type="ORF">GP486_003764</name>
</gene>
<feature type="region of interest" description="Disordered" evidence="1">
    <location>
        <begin position="379"/>
        <end position="455"/>
    </location>
</feature>
<comment type="caution">
    <text evidence="2">The sequence shown here is derived from an EMBL/GenBank/DDBJ whole genome shotgun (WGS) entry which is preliminary data.</text>
</comment>
<reference evidence="2" key="1">
    <citation type="submission" date="2021-03" db="EMBL/GenBank/DDBJ databases">
        <title>Comparative genomics and phylogenomic investigation of the class Geoglossomycetes provide insights into ecological specialization and systematics.</title>
        <authorList>
            <person name="Melie T."/>
            <person name="Pirro S."/>
            <person name="Miller A.N."/>
            <person name="Quandt A."/>
        </authorList>
    </citation>
    <scope>NUCLEOTIDE SEQUENCE</scope>
    <source>
        <strain evidence="2">CAQ_001_2017</strain>
    </source>
</reference>
<feature type="region of interest" description="Disordered" evidence="1">
    <location>
        <begin position="574"/>
        <end position="663"/>
    </location>
</feature>
<evidence type="ECO:0000256" key="1">
    <source>
        <dbReference type="SAM" id="MobiDB-lite"/>
    </source>
</evidence>
<protein>
    <submittedName>
        <fullName evidence="2">Uncharacterized protein</fullName>
    </submittedName>
</protein>
<organism evidence="2 3">
    <name type="scientific">Trichoglossum hirsutum</name>
    <dbReference type="NCBI Taxonomy" id="265104"/>
    <lineage>
        <taxon>Eukaryota</taxon>
        <taxon>Fungi</taxon>
        <taxon>Dikarya</taxon>
        <taxon>Ascomycota</taxon>
        <taxon>Pezizomycotina</taxon>
        <taxon>Geoglossomycetes</taxon>
        <taxon>Geoglossales</taxon>
        <taxon>Geoglossaceae</taxon>
        <taxon>Trichoglossum</taxon>
    </lineage>
</organism>
<evidence type="ECO:0000313" key="2">
    <source>
        <dbReference type="EMBL" id="KAH0559715.1"/>
    </source>
</evidence>
<feature type="region of interest" description="Disordered" evidence="1">
    <location>
        <begin position="1"/>
        <end position="355"/>
    </location>
</feature>
<feature type="compositionally biased region" description="Basic and acidic residues" evidence="1">
    <location>
        <begin position="65"/>
        <end position="75"/>
    </location>
</feature>
<evidence type="ECO:0000313" key="3">
    <source>
        <dbReference type="Proteomes" id="UP000750711"/>
    </source>
</evidence>
<feature type="compositionally biased region" description="Polar residues" evidence="1">
    <location>
        <begin position="169"/>
        <end position="180"/>
    </location>
</feature>
<feature type="compositionally biased region" description="Polar residues" evidence="1">
    <location>
        <begin position="386"/>
        <end position="396"/>
    </location>
</feature>
<feature type="compositionally biased region" description="Low complexity" evidence="1">
    <location>
        <begin position="287"/>
        <end position="301"/>
    </location>
</feature>
<accession>A0A9P8LC92</accession>
<sequence>MVVERRSPTRHSPQGQQQQQSPHRSPSPRKPLHERSDSQSNERSQRSSPERGHESDASDASDADPDTKHVDEEAQRFYSASPFPTRPSQVLSPKGFNRQGYAVPKLPESQQERVSDAGPAFPHPNSAYSPTSSPPFDLFDDESLKPAHLSPRPKHKGKGKERERETGTLRSVNASDSSQGDAARFRADIASLPKPSGRHGPPYHGAERAASGQPSPSSHLLPPRAYRSAMRDEAATGLGISHPHHVVHAPEPPTNAVAGLAQSRSPTLSAFAPADSSGAAKSHRSRSSFSPSRSSDAADAAKGPQYSPFPSAQTSLRRRSSSVTTPPPRANPERSTDSLASASVASQASSSHRSILVRAVPSDDALKAAAAGGAAIQYPTVRPPSAQGSWAGSSITIPKRPRMTERTSPRLHQWNAQPPTPQSASVRTSQQTYPGLTSPRHVSPTNTEPRDSSSMSFVVAKFPSDSALNTMQRQFASSQRDVTGSTIRVVYESDEYGDTVRDLRSPVTESPRFAESPRNTGSDLHRTDSTSGSSFVSGGIPMWARYFHRRGRDQESAATNKNAQGHNANRFQRIYYGRGGPDSLGASGSSIGGGDDSRPSTLSRTAGNQPPGILRTRGRADSDMEITELPPNVEVEVTGPPRSRSGGEWTPRLHQDRRAKTMS</sequence>
<feature type="compositionally biased region" description="Basic and acidic residues" evidence="1">
    <location>
        <begin position="43"/>
        <end position="56"/>
    </location>
</feature>
<keyword evidence="3" id="KW-1185">Reference proteome</keyword>
<feature type="compositionally biased region" description="Polar residues" evidence="1">
    <location>
        <begin position="414"/>
        <end position="435"/>
    </location>
</feature>
<name>A0A9P8LC92_9PEZI</name>